<protein>
    <submittedName>
        <fullName evidence="1">Uncharacterized protein</fullName>
    </submittedName>
</protein>
<accession>A0AAV7MJJ5</accession>
<keyword evidence="2" id="KW-1185">Reference proteome</keyword>
<name>A0AAV7MJJ5_PLEWA</name>
<comment type="caution">
    <text evidence="1">The sequence shown here is derived from an EMBL/GenBank/DDBJ whole genome shotgun (WGS) entry which is preliminary data.</text>
</comment>
<feature type="non-terminal residue" evidence="1">
    <location>
        <position position="51"/>
    </location>
</feature>
<organism evidence="1 2">
    <name type="scientific">Pleurodeles waltl</name>
    <name type="common">Iberian ribbed newt</name>
    <dbReference type="NCBI Taxonomy" id="8319"/>
    <lineage>
        <taxon>Eukaryota</taxon>
        <taxon>Metazoa</taxon>
        <taxon>Chordata</taxon>
        <taxon>Craniata</taxon>
        <taxon>Vertebrata</taxon>
        <taxon>Euteleostomi</taxon>
        <taxon>Amphibia</taxon>
        <taxon>Batrachia</taxon>
        <taxon>Caudata</taxon>
        <taxon>Salamandroidea</taxon>
        <taxon>Salamandridae</taxon>
        <taxon>Pleurodelinae</taxon>
        <taxon>Pleurodeles</taxon>
    </lineage>
</organism>
<dbReference type="Proteomes" id="UP001066276">
    <property type="component" value="Chromosome 10"/>
</dbReference>
<sequence length="51" mass="5321">GLGSPLMPCSSSSVCPCLPPHPRCCCEFETLYHLQAPACASSLVSSGVRKL</sequence>
<evidence type="ECO:0000313" key="2">
    <source>
        <dbReference type="Proteomes" id="UP001066276"/>
    </source>
</evidence>
<proteinExistence type="predicted"/>
<gene>
    <name evidence="1" type="ORF">NDU88_006335</name>
</gene>
<reference evidence="1" key="1">
    <citation type="journal article" date="2022" name="bioRxiv">
        <title>Sequencing and chromosome-scale assembly of the giantPleurodeles waltlgenome.</title>
        <authorList>
            <person name="Brown T."/>
            <person name="Elewa A."/>
            <person name="Iarovenko S."/>
            <person name="Subramanian E."/>
            <person name="Araus A.J."/>
            <person name="Petzold A."/>
            <person name="Susuki M."/>
            <person name="Suzuki K.-i.T."/>
            <person name="Hayashi T."/>
            <person name="Toyoda A."/>
            <person name="Oliveira C."/>
            <person name="Osipova E."/>
            <person name="Leigh N.D."/>
            <person name="Simon A."/>
            <person name="Yun M.H."/>
        </authorList>
    </citation>
    <scope>NUCLEOTIDE SEQUENCE</scope>
    <source>
        <strain evidence="1">20211129_DDA</strain>
        <tissue evidence="1">Liver</tissue>
    </source>
</reference>
<dbReference type="AlphaFoldDB" id="A0AAV7MJJ5"/>
<feature type="non-terminal residue" evidence="1">
    <location>
        <position position="1"/>
    </location>
</feature>
<evidence type="ECO:0000313" key="1">
    <source>
        <dbReference type="EMBL" id="KAJ1101263.1"/>
    </source>
</evidence>
<dbReference type="EMBL" id="JANPWB010000014">
    <property type="protein sequence ID" value="KAJ1101263.1"/>
    <property type="molecule type" value="Genomic_DNA"/>
</dbReference>